<keyword evidence="3 8" id="KW-1134">Transmembrane beta strand</keyword>
<gene>
    <name evidence="14" type="ORF">QTN47_09065</name>
</gene>
<dbReference type="InterPro" id="IPR037066">
    <property type="entry name" value="Plug_dom_sf"/>
</dbReference>
<protein>
    <submittedName>
        <fullName evidence="14">SusC/RagA family TonB-linked outer membrane protein</fullName>
    </submittedName>
</protein>
<keyword evidence="11" id="KW-0732">Signal</keyword>
<dbReference type="Pfam" id="PF13715">
    <property type="entry name" value="CarbopepD_reg_2"/>
    <property type="match status" value="1"/>
</dbReference>
<keyword evidence="5 9" id="KW-0798">TonB box</keyword>
<dbReference type="RefSeq" id="WP_369329044.1">
    <property type="nucleotide sequence ID" value="NZ_JAULBC010000002.1"/>
</dbReference>
<dbReference type="SUPFAM" id="SSF56935">
    <property type="entry name" value="Porins"/>
    <property type="match status" value="1"/>
</dbReference>
<dbReference type="InterPro" id="IPR008969">
    <property type="entry name" value="CarboxyPept-like_regulatory"/>
</dbReference>
<organism evidence="14 15">
    <name type="scientific">Danxiaibacter flavus</name>
    <dbReference type="NCBI Taxonomy" id="3049108"/>
    <lineage>
        <taxon>Bacteria</taxon>
        <taxon>Pseudomonadati</taxon>
        <taxon>Bacteroidota</taxon>
        <taxon>Chitinophagia</taxon>
        <taxon>Chitinophagales</taxon>
        <taxon>Chitinophagaceae</taxon>
        <taxon>Danxiaibacter</taxon>
    </lineage>
</organism>
<feature type="domain" description="TonB-dependent receptor-like beta-barrel" evidence="12">
    <location>
        <begin position="492"/>
        <end position="934"/>
    </location>
</feature>
<evidence type="ECO:0000256" key="9">
    <source>
        <dbReference type="RuleBase" id="RU003357"/>
    </source>
</evidence>
<evidence type="ECO:0000256" key="1">
    <source>
        <dbReference type="ARBA" id="ARBA00004571"/>
    </source>
</evidence>
<dbReference type="Pfam" id="PF07715">
    <property type="entry name" value="Plug"/>
    <property type="match status" value="1"/>
</dbReference>
<evidence type="ECO:0000313" key="14">
    <source>
        <dbReference type="EMBL" id="MEX6687640.1"/>
    </source>
</evidence>
<dbReference type="Proteomes" id="UP001560573">
    <property type="component" value="Unassembled WGS sequence"/>
</dbReference>
<dbReference type="InterPro" id="IPR000531">
    <property type="entry name" value="Beta-barrel_TonB"/>
</dbReference>
<evidence type="ECO:0000256" key="11">
    <source>
        <dbReference type="SAM" id="SignalP"/>
    </source>
</evidence>
<dbReference type="InterPro" id="IPR012910">
    <property type="entry name" value="Plug_dom"/>
</dbReference>
<keyword evidence="15" id="KW-1185">Reference proteome</keyword>
<proteinExistence type="inferred from homology"/>
<comment type="similarity">
    <text evidence="8 9">Belongs to the TonB-dependent receptor family.</text>
</comment>
<dbReference type="Gene3D" id="2.40.170.20">
    <property type="entry name" value="TonB-dependent receptor, beta-barrel domain"/>
    <property type="match status" value="1"/>
</dbReference>
<keyword evidence="6 8" id="KW-0472">Membrane</keyword>
<reference evidence="14 15" key="1">
    <citation type="submission" date="2023-07" db="EMBL/GenBank/DDBJ databases">
        <authorList>
            <person name="Lian W.-H."/>
        </authorList>
    </citation>
    <scope>NUCLEOTIDE SEQUENCE [LARGE SCALE GENOMIC DNA]</scope>
    <source>
        <strain evidence="14 15">SYSU DXS3180</strain>
    </source>
</reference>
<evidence type="ECO:0000256" key="5">
    <source>
        <dbReference type="ARBA" id="ARBA00023077"/>
    </source>
</evidence>
<evidence type="ECO:0000256" key="6">
    <source>
        <dbReference type="ARBA" id="ARBA00023136"/>
    </source>
</evidence>
<accession>A0ABV3ZDP5</accession>
<dbReference type="Gene3D" id="2.170.130.10">
    <property type="entry name" value="TonB-dependent receptor, plug domain"/>
    <property type="match status" value="1"/>
</dbReference>
<dbReference type="EMBL" id="JAULBC010000002">
    <property type="protein sequence ID" value="MEX6687640.1"/>
    <property type="molecule type" value="Genomic_DNA"/>
</dbReference>
<feature type="domain" description="TonB-dependent receptor plug" evidence="13">
    <location>
        <begin position="117"/>
        <end position="246"/>
    </location>
</feature>
<dbReference type="NCBIfam" id="TIGR04056">
    <property type="entry name" value="OMP_RagA_SusC"/>
    <property type="match status" value="1"/>
</dbReference>
<evidence type="ECO:0000256" key="7">
    <source>
        <dbReference type="ARBA" id="ARBA00023237"/>
    </source>
</evidence>
<evidence type="ECO:0000313" key="15">
    <source>
        <dbReference type="Proteomes" id="UP001560573"/>
    </source>
</evidence>
<dbReference type="InterPro" id="IPR036942">
    <property type="entry name" value="Beta-barrel_TonB_sf"/>
</dbReference>
<evidence type="ECO:0000256" key="2">
    <source>
        <dbReference type="ARBA" id="ARBA00022448"/>
    </source>
</evidence>
<evidence type="ECO:0000259" key="13">
    <source>
        <dbReference type="Pfam" id="PF07715"/>
    </source>
</evidence>
<sequence>MRKIVSMLMLLMLCSILALAQTPKSITGKVLDKNGQAVEGATVTIKGSKKGTMAGANGGFTISAKKGDVLVISAINFDNIEVTVGDDDDYPVMLSAKANIVNEVVVTALGVKREKKALGYAMQEVKGEELTQTTENNVLNSLTGKAAGVQITNTGGAVGASASIILRGYNSFSSNQPLIVVDNVPISNGATSVTPGALRNSGTNTQTAVDYGSGIQDIDPENIASISILKGANAAALYGYRAANGVILITTKTGKSSKKGIGVSYSGGYSFDNQYILPKYQNKYGQGSTGSEYWYNQYAASTPSPLSYQDWALQNGFAYVDGAGGGVNDGVDESWGPRLDIGLKLPQYNSPLDANGNRTATPWISHPNNVKDFFVTGNTFNNNVALTSNSDKGSTRLSLSSQQQNGTIPNTDQTKYSVQLNTSQNLTNKLKIDAMINYVRTDNKNLIGQGYNEFNPLQSLGSWFGRQVDVMDLKANWQKMMVNPLFPATGAPYNWNLNYHDNPYMSVYKNLNSRTKDRIIGYTSASYSFNKWFNAMVRVGNDWSSEYRKQITSSLATANFQSGQGGQFTEWNLYANELNADLMFTGGGKLSEDFSLNYTAGANYRDVRSRTTSVTANDLTVPDFFTITNAKGAPTNTSYQDHIRSNSVFAQGSLGYKSWLYLDVTARNDWSSTLPSNNWSYFYPSASLSWIFTDALGINSSILNYGKIRTSWAKVGSATTAAQLQNTFVASANTFNGTTLYSPNSRLAPQNLRPEMTTSNEAGIELHFLNNRLNLDATYYSKKTVDQIMPVSISTASGASSVFVNAGELQNKGVEVLLNLGILRTHSGLNWDMTFNWSKNKNNVAALYTDPVTKQSLASLNLSNAWATTIDAIPGQPFGVIRGAAYHRDSKTGAIVVNANGLPLFDKAQPIGNITPDWMGGINNSFTYRNFNFSFLIDVRKGGDLYSVTDMFGANTGILEYTAAGNIREKGLVVGKDVLGGEKVVKADGTPNDIVVSADKAFKYLSYDGASSGTQFDIMDGSYIKLRQIQLGYNLPARVVSKIGWLKGAGLSVFCHNVALLAVSKSNKAHIDPETAFGTDISSIGIEEYQIPSTRSVGVKLNVNF</sequence>
<feature type="chain" id="PRO_5046200550" evidence="11">
    <location>
        <begin position="21"/>
        <end position="1105"/>
    </location>
</feature>
<keyword evidence="7 8" id="KW-0998">Cell outer membrane</keyword>
<evidence type="ECO:0000259" key="12">
    <source>
        <dbReference type="Pfam" id="PF00593"/>
    </source>
</evidence>
<dbReference type="NCBIfam" id="TIGR04057">
    <property type="entry name" value="SusC_RagA_signa"/>
    <property type="match status" value="1"/>
</dbReference>
<comment type="subcellular location">
    <subcellularLocation>
        <location evidence="1 8">Cell outer membrane</location>
        <topology evidence="1 8">Multi-pass membrane protein</topology>
    </subcellularLocation>
</comment>
<dbReference type="InterPro" id="IPR039426">
    <property type="entry name" value="TonB-dep_rcpt-like"/>
</dbReference>
<dbReference type="InterPro" id="IPR023997">
    <property type="entry name" value="TonB-dep_OMP_SusC/RagA_CS"/>
</dbReference>
<dbReference type="Pfam" id="PF00593">
    <property type="entry name" value="TonB_dep_Rec_b-barrel"/>
    <property type="match status" value="1"/>
</dbReference>
<dbReference type="PROSITE" id="PS52016">
    <property type="entry name" value="TONB_DEPENDENT_REC_3"/>
    <property type="match status" value="1"/>
</dbReference>
<evidence type="ECO:0000256" key="4">
    <source>
        <dbReference type="ARBA" id="ARBA00022692"/>
    </source>
</evidence>
<keyword evidence="2 8" id="KW-0813">Transport</keyword>
<evidence type="ECO:0000256" key="3">
    <source>
        <dbReference type="ARBA" id="ARBA00022452"/>
    </source>
</evidence>
<dbReference type="InterPro" id="IPR023996">
    <property type="entry name" value="TonB-dep_OMP_SusC/RagA"/>
</dbReference>
<evidence type="ECO:0000256" key="10">
    <source>
        <dbReference type="SAM" id="MobiDB-lite"/>
    </source>
</evidence>
<dbReference type="Gene3D" id="2.60.40.1120">
    <property type="entry name" value="Carboxypeptidase-like, regulatory domain"/>
    <property type="match status" value="1"/>
</dbReference>
<feature type="signal peptide" evidence="11">
    <location>
        <begin position="1"/>
        <end position="20"/>
    </location>
</feature>
<keyword evidence="4 8" id="KW-0812">Transmembrane</keyword>
<comment type="caution">
    <text evidence="14">The sequence shown here is derived from an EMBL/GenBank/DDBJ whole genome shotgun (WGS) entry which is preliminary data.</text>
</comment>
<name>A0ABV3ZDP5_9BACT</name>
<evidence type="ECO:0000256" key="8">
    <source>
        <dbReference type="PROSITE-ProRule" id="PRU01360"/>
    </source>
</evidence>
<dbReference type="SUPFAM" id="SSF49464">
    <property type="entry name" value="Carboxypeptidase regulatory domain-like"/>
    <property type="match status" value="1"/>
</dbReference>
<feature type="region of interest" description="Disordered" evidence="10">
    <location>
        <begin position="390"/>
        <end position="412"/>
    </location>
</feature>